<dbReference type="EMBL" id="JACVVK020000185">
    <property type="protein sequence ID" value="KAK7486023.1"/>
    <property type="molecule type" value="Genomic_DNA"/>
</dbReference>
<accession>A0ABD0KFM9</accession>
<dbReference type="FunFam" id="3.40.50.360:FF:000078">
    <property type="entry name" value="Chromate reductase"/>
    <property type="match status" value="1"/>
</dbReference>
<dbReference type="PANTHER" id="PTHR30543">
    <property type="entry name" value="CHROMATE REDUCTASE"/>
    <property type="match status" value="1"/>
</dbReference>
<comment type="caution">
    <text evidence="2">The sequence shown here is derived from an EMBL/GenBank/DDBJ whole genome shotgun (WGS) entry which is preliminary data.</text>
</comment>
<proteinExistence type="predicted"/>
<reference evidence="2 3" key="1">
    <citation type="journal article" date="2023" name="Sci. Data">
        <title>Genome assembly of the Korean intertidal mud-creeper Batillaria attramentaria.</title>
        <authorList>
            <person name="Patra A.K."/>
            <person name="Ho P.T."/>
            <person name="Jun S."/>
            <person name="Lee S.J."/>
            <person name="Kim Y."/>
            <person name="Won Y.J."/>
        </authorList>
    </citation>
    <scope>NUCLEOTIDE SEQUENCE [LARGE SCALE GENOMIC DNA]</scope>
    <source>
        <strain evidence="2">Wonlab-2016</strain>
    </source>
</reference>
<dbReference type="Gene3D" id="3.40.50.360">
    <property type="match status" value="1"/>
</dbReference>
<dbReference type="Proteomes" id="UP001519460">
    <property type="component" value="Unassembled WGS sequence"/>
</dbReference>
<feature type="domain" description="NADPH-dependent FMN reductase-like" evidence="1">
    <location>
        <begin position="9"/>
        <end position="160"/>
    </location>
</feature>
<dbReference type="SUPFAM" id="SSF52218">
    <property type="entry name" value="Flavoproteins"/>
    <property type="match status" value="1"/>
</dbReference>
<organism evidence="2 3">
    <name type="scientific">Batillaria attramentaria</name>
    <dbReference type="NCBI Taxonomy" id="370345"/>
    <lineage>
        <taxon>Eukaryota</taxon>
        <taxon>Metazoa</taxon>
        <taxon>Spiralia</taxon>
        <taxon>Lophotrochozoa</taxon>
        <taxon>Mollusca</taxon>
        <taxon>Gastropoda</taxon>
        <taxon>Caenogastropoda</taxon>
        <taxon>Sorbeoconcha</taxon>
        <taxon>Cerithioidea</taxon>
        <taxon>Batillariidae</taxon>
        <taxon>Batillaria</taxon>
    </lineage>
</organism>
<dbReference type="PANTHER" id="PTHR30543:SF21">
    <property type="entry name" value="NAD(P)H-DEPENDENT FMN REDUCTASE LOT6"/>
    <property type="match status" value="1"/>
</dbReference>
<evidence type="ECO:0000259" key="1">
    <source>
        <dbReference type="Pfam" id="PF03358"/>
    </source>
</evidence>
<dbReference type="InterPro" id="IPR005025">
    <property type="entry name" value="FMN_Rdtase-like_dom"/>
</dbReference>
<evidence type="ECO:0000313" key="2">
    <source>
        <dbReference type="EMBL" id="KAK7486023.1"/>
    </source>
</evidence>
<keyword evidence="3" id="KW-1185">Reference proteome</keyword>
<dbReference type="AlphaFoldDB" id="A0ABD0KFM9"/>
<name>A0ABD0KFM9_9CAEN</name>
<protein>
    <recommendedName>
        <fullName evidence="1">NADPH-dependent FMN reductase-like domain-containing protein</fullName>
    </recommendedName>
</protein>
<dbReference type="InterPro" id="IPR050712">
    <property type="entry name" value="NAD(P)H-dep_reductase"/>
</dbReference>
<dbReference type="InterPro" id="IPR029039">
    <property type="entry name" value="Flavoprotein-like_sf"/>
</dbReference>
<evidence type="ECO:0000313" key="3">
    <source>
        <dbReference type="Proteomes" id="UP001519460"/>
    </source>
</evidence>
<gene>
    <name evidence="2" type="ORF">BaRGS_00022775</name>
</gene>
<sequence length="204" mass="22682">MAGAANKLKIVVLLGSVREGRMGLRVAKFVQSQLMPKYDITLLDPEELDIPLPKKPLFYYEDRSEAPQVLLDTEAKLAEADAFLVVSAEYNHSIPPALTNLMDHFAPVMLPNSAYAYKPSGIVCYSRSIFGGMRAAMQLRVFLSALGTFSVNEIFSIPQVEKAIDEDGKPLNEHMVKGLSQVMTQLDWTARALKNHKEKFGLPQ</sequence>
<dbReference type="Pfam" id="PF03358">
    <property type="entry name" value="FMN_red"/>
    <property type="match status" value="1"/>
</dbReference>